<proteinExistence type="predicted"/>
<keyword evidence="1" id="KW-0472">Membrane</keyword>
<accession>A0A4Y2WAV4</accession>
<keyword evidence="3" id="KW-1185">Reference proteome</keyword>
<dbReference type="Proteomes" id="UP000499080">
    <property type="component" value="Unassembled WGS sequence"/>
</dbReference>
<evidence type="ECO:0000313" key="2">
    <source>
        <dbReference type="EMBL" id="GBO34615.1"/>
    </source>
</evidence>
<evidence type="ECO:0000313" key="3">
    <source>
        <dbReference type="Proteomes" id="UP000499080"/>
    </source>
</evidence>
<name>A0A4Y2WAV4_ARAVE</name>
<evidence type="ECO:0000256" key="1">
    <source>
        <dbReference type="SAM" id="Phobius"/>
    </source>
</evidence>
<reference evidence="2 3" key="1">
    <citation type="journal article" date="2019" name="Sci. Rep.">
        <title>Orb-weaving spider Araneus ventricosus genome elucidates the spidroin gene catalogue.</title>
        <authorList>
            <person name="Kono N."/>
            <person name="Nakamura H."/>
            <person name="Ohtoshi R."/>
            <person name="Moran D.A.P."/>
            <person name="Shinohara A."/>
            <person name="Yoshida Y."/>
            <person name="Fujiwara M."/>
            <person name="Mori M."/>
            <person name="Tomita M."/>
            <person name="Arakawa K."/>
        </authorList>
    </citation>
    <scope>NUCLEOTIDE SEQUENCE [LARGE SCALE GENOMIC DNA]</scope>
</reference>
<keyword evidence="1" id="KW-1133">Transmembrane helix</keyword>
<dbReference type="AlphaFoldDB" id="A0A4Y2WAV4"/>
<organism evidence="2 3">
    <name type="scientific">Araneus ventricosus</name>
    <name type="common">Orbweaver spider</name>
    <name type="synonym">Epeira ventricosa</name>
    <dbReference type="NCBI Taxonomy" id="182803"/>
    <lineage>
        <taxon>Eukaryota</taxon>
        <taxon>Metazoa</taxon>
        <taxon>Ecdysozoa</taxon>
        <taxon>Arthropoda</taxon>
        <taxon>Chelicerata</taxon>
        <taxon>Arachnida</taxon>
        <taxon>Araneae</taxon>
        <taxon>Araneomorphae</taxon>
        <taxon>Entelegynae</taxon>
        <taxon>Araneoidea</taxon>
        <taxon>Araneidae</taxon>
        <taxon>Araneus</taxon>
    </lineage>
</organism>
<dbReference type="EMBL" id="BGPR01058451">
    <property type="protein sequence ID" value="GBO34615.1"/>
    <property type="molecule type" value="Genomic_DNA"/>
</dbReference>
<feature type="transmembrane region" description="Helical" evidence="1">
    <location>
        <begin position="107"/>
        <end position="125"/>
    </location>
</feature>
<feature type="transmembrane region" description="Helical" evidence="1">
    <location>
        <begin position="78"/>
        <end position="101"/>
    </location>
</feature>
<keyword evidence="1" id="KW-0812">Transmembrane</keyword>
<comment type="caution">
    <text evidence="2">The sequence shown here is derived from an EMBL/GenBank/DDBJ whole genome shotgun (WGS) entry which is preliminary data.</text>
</comment>
<protein>
    <submittedName>
        <fullName evidence="2">Uncharacterized protein</fullName>
    </submittedName>
</protein>
<sequence length="156" mass="17293">MASTYCVCRQGALHGGGVFSTHGDSAPAKLVDGIISTDPFCIPPHRLLTFHTATALFLPGIVCITYETPAHETISLTALFPIVCPLGIHIRLSRLTAIFLFELHLQGTLLICLGQAALFLPYCLCHRMHYFTYMSVRRRELCSPAVSVDRHYFLCL</sequence>
<gene>
    <name evidence="2" type="ORF">AVEN_192263_1</name>
</gene>